<dbReference type="KEGG" id="dmm:dnm_057640"/>
<dbReference type="Proteomes" id="UP000663722">
    <property type="component" value="Chromosome"/>
</dbReference>
<dbReference type="AlphaFoldDB" id="A0A975BQA2"/>
<protein>
    <submittedName>
        <fullName evidence="2">Formylmethanofuran dehydrogenase subunit E domain-containing protein</fullName>
    </submittedName>
</protein>
<organism evidence="2 3">
    <name type="scientific">Desulfonema magnum</name>
    <dbReference type="NCBI Taxonomy" id="45655"/>
    <lineage>
        <taxon>Bacteria</taxon>
        <taxon>Pseudomonadati</taxon>
        <taxon>Thermodesulfobacteriota</taxon>
        <taxon>Desulfobacteria</taxon>
        <taxon>Desulfobacterales</taxon>
        <taxon>Desulfococcaceae</taxon>
        <taxon>Desulfonema</taxon>
    </lineage>
</organism>
<dbReference type="Pfam" id="PF02663">
    <property type="entry name" value="FmdE"/>
    <property type="match status" value="1"/>
</dbReference>
<gene>
    <name evidence="2" type="ORF">dnm_057640</name>
</gene>
<name>A0A975BQA2_9BACT</name>
<evidence type="ECO:0000313" key="3">
    <source>
        <dbReference type="Proteomes" id="UP000663722"/>
    </source>
</evidence>
<reference evidence="2" key="1">
    <citation type="journal article" date="2021" name="Microb. Physiol.">
        <title>Proteogenomic Insights into the Physiology of Marine, Sulfate-Reducing, Filamentous Desulfonema limicola and Desulfonema magnum.</title>
        <authorList>
            <person name="Schnaars V."/>
            <person name="Wohlbrand L."/>
            <person name="Scheve S."/>
            <person name="Hinrichs C."/>
            <person name="Reinhardt R."/>
            <person name="Rabus R."/>
        </authorList>
    </citation>
    <scope>NUCLEOTIDE SEQUENCE</scope>
    <source>
        <strain evidence="2">4be13</strain>
    </source>
</reference>
<dbReference type="Gene3D" id="3.30.1330.130">
    <property type="match status" value="1"/>
</dbReference>
<dbReference type="SUPFAM" id="SSF143555">
    <property type="entry name" value="FwdE-like"/>
    <property type="match status" value="2"/>
</dbReference>
<keyword evidence="3" id="KW-1185">Reference proteome</keyword>
<accession>A0A975BQA2</accession>
<sequence>MKRKIGLMGIGLSVLSLMLCYIWGCNSDSDSTAQEIQDVEYEMWANLGDKAAKEAIDILSNAPETKSAFREDLIVLTNAGYAVIDGHTTQACLDGLRNETGASVGNTRLINVHSASTSPLWFFLYEKNSGNGVYCETETSAINLSNFEVADDPFAQVKLYNIKADDEHLYANFSEANEELFVNKGFGGNEFRIISIANAVAEGAPYDLTRAFLYHDHFCPGVTSGYLLVKYLEKHFPLTETYNKYFILSIPPWCKDDALITMLNETPGKRGYGVFHLNDEDKAKLKDEAKNIAGIFFRWNGDSNNPMGEGIVLSFDFSESKKLNNWGEDTPWNWWESRFKMDIWLLDYLNMPEDFVEVIPFNGNNTFFLEDLEGITQPSDMVRPGMNPLQLLGLQNQG</sequence>
<proteinExistence type="predicted"/>
<evidence type="ECO:0000313" key="2">
    <source>
        <dbReference type="EMBL" id="QTA89707.1"/>
    </source>
</evidence>
<dbReference type="InterPro" id="IPR003814">
    <property type="entry name" value="FmdEsu_dom"/>
</dbReference>
<dbReference type="EMBL" id="CP061800">
    <property type="protein sequence ID" value="QTA89707.1"/>
    <property type="molecule type" value="Genomic_DNA"/>
</dbReference>
<feature type="domain" description="Formylmethanofuran dehydrogenase subunit E" evidence="1">
    <location>
        <begin position="215"/>
        <end position="293"/>
    </location>
</feature>
<evidence type="ECO:0000259" key="1">
    <source>
        <dbReference type="Pfam" id="PF02663"/>
    </source>
</evidence>
<dbReference type="RefSeq" id="WP_207678211.1">
    <property type="nucleotide sequence ID" value="NZ_CP061800.1"/>
</dbReference>